<dbReference type="EMBL" id="JAAPAO010000769">
    <property type="protein sequence ID" value="KAF4654004.1"/>
    <property type="molecule type" value="Genomic_DNA"/>
</dbReference>
<keyword evidence="1" id="KW-0472">Membrane</keyword>
<feature type="transmembrane region" description="Helical" evidence="1">
    <location>
        <begin position="84"/>
        <end position="105"/>
    </location>
</feature>
<evidence type="ECO:0000256" key="1">
    <source>
        <dbReference type="SAM" id="Phobius"/>
    </source>
</evidence>
<protein>
    <submittedName>
        <fullName evidence="2">Uncharacterized protein</fullName>
    </submittedName>
</protein>
<dbReference type="AlphaFoldDB" id="A0A7J6L415"/>
<organism evidence="2 3">
    <name type="scientific">Perkinsus chesapeaki</name>
    <name type="common">Clam parasite</name>
    <name type="synonym">Perkinsus andrewsi</name>
    <dbReference type="NCBI Taxonomy" id="330153"/>
    <lineage>
        <taxon>Eukaryota</taxon>
        <taxon>Sar</taxon>
        <taxon>Alveolata</taxon>
        <taxon>Perkinsozoa</taxon>
        <taxon>Perkinsea</taxon>
        <taxon>Perkinsida</taxon>
        <taxon>Perkinsidae</taxon>
        <taxon>Perkinsus</taxon>
    </lineage>
</organism>
<evidence type="ECO:0000313" key="2">
    <source>
        <dbReference type="EMBL" id="KAF4654004.1"/>
    </source>
</evidence>
<feature type="transmembrane region" description="Helical" evidence="1">
    <location>
        <begin position="6"/>
        <end position="24"/>
    </location>
</feature>
<evidence type="ECO:0000313" key="3">
    <source>
        <dbReference type="Proteomes" id="UP000591131"/>
    </source>
</evidence>
<feature type="transmembrane region" description="Helical" evidence="1">
    <location>
        <begin position="144"/>
        <end position="165"/>
    </location>
</feature>
<feature type="transmembrane region" description="Helical" evidence="1">
    <location>
        <begin position="177"/>
        <end position="199"/>
    </location>
</feature>
<keyword evidence="3" id="KW-1185">Reference proteome</keyword>
<reference evidence="2 3" key="1">
    <citation type="submission" date="2020-04" db="EMBL/GenBank/DDBJ databases">
        <title>Perkinsus chesapeaki whole genome sequence.</title>
        <authorList>
            <person name="Bogema D.R."/>
        </authorList>
    </citation>
    <scope>NUCLEOTIDE SEQUENCE [LARGE SCALE GENOMIC DNA]</scope>
    <source>
        <strain evidence="2">ATCC PRA-425</strain>
    </source>
</reference>
<dbReference type="Proteomes" id="UP000591131">
    <property type="component" value="Unassembled WGS sequence"/>
</dbReference>
<name>A0A7J6L415_PERCH</name>
<proteinExistence type="predicted"/>
<keyword evidence="1" id="KW-1133">Transmembrane helix</keyword>
<gene>
    <name evidence="2" type="ORF">FOL47_010177</name>
</gene>
<keyword evidence="1" id="KW-0812">Transmembrane</keyword>
<feature type="transmembrane region" description="Helical" evidence="1">
    <location>
        <begin position="111"/>
        <end position="132"/>
    </location>
</feature>
<sequence>MAGGGHLLFDVVYCIIVNYFIAKVDLPSRLRFLRDSRNIQWCPRKETGSEYPMDIDEVINQYFGSWQEFSTEIERRKPDLSDQWSGGIAYGLGVGLLMAFPAILLCLLTKYGVAASLVFFLPSILRAILFYMVRLRCNIVLARFLYRTMYLFAILVHIGILQTVWDLHRSTPNVHTLYWTLFISVLNVLCYSFLIMLIVHASPPVSVHEARSMLRVAS</sequence>
<accession>A0A7J6L415</accession>
<comment type="caution">
    <text evidence="2">The sequence shown here is derived from an EMBL/GenBank/DDBJ whole genome shotgun (WGS) entry which is preliminary data.</text>
</comment>